<evidence type="ECO:0000256" key="2">
    <source>
        <dbReference type="ARBA" id="ARBA00022839"/>
    </source>
</evidence>
<evidence type="ECO:0000313" key="5">
    <source>
        <dbReference type="EMBL" id="MBB1088764.1"/>
    </source>
</evidence>
<dbReference type="AlphaFoldDB" id="A0A7W3U4I1"/>
<dbReference type="EMBL" id="JACHTE010000006">
    <property type="protein sequence ID" value="MBB1088764.1"/>
    <property type="molecule type" value="Genomic_DNA"/>
</dbReference>
<dbReference type="GO" id="GO:0003676">
    <property type="term" value="F:nucleic acid binding"/>
    <property type="evidence" value="ECO:0007669"/>
    <property type="project" value="InterPro"/>
</dbReference>
<dbReference type="GO" id="GO:0006259">
    <property type="term" value="P:DNA metabolic process"/>
    <property type="evidence" value="ECO:0007669"/>
    <property type="project" value="UniProtKB-ARBA"/>
</dbReference>
<keyword evidence="2 5" id="KW-0378">Hydrolase</keyword>
<dbReference type="InterPro" id="IPR012337">
    <property type="entry name" value="RNaseH-like_sf"/>
</dbReference>
<dbReference type="PANTHER" id="PTHR30231">
    <property type="entry name" value="DNA POLYMERASE III SUBUNIT EPSILON"/>
    <property type="match status" value="1"/>
</dbReference>
<gene>
    <name evidence="5" type="ORF">H4F99_09705</name>
</gene>
<feature type="domain" description="Exonuclease" evidence="4">
    <location>
        <begin position="30"/>
        <end position="207"/>
    </location>
</feature>
<dbReference type="SMART" id="SM00479">
    <property type="entry name" value="EXOIII"/>
    <property type="match status" value="1"/>
</dbReference>
<name>A0A7W3U4I1_9GAMM</name>
<sequence length="234" mass="25988">MMRALRVWRDRHRHRRGPWAALLAPPPASQWVSLDLETTGLDPRRDRILSIAAVPIAGRRIQLGARFEALVRPDPTDAPPDLDAIRHHRLRPQDLEHGVALHDAVAALLHWLGPRVLVGYRIGFDIAMLDRVVPTITGFRLPHRRIDLVDRFRARARHRQPDAIGGEVDFEHMAAALGVPMLARHSALGDAMTAAACWLVLDAPARRSPDAASQHDVGAGPARPPRPGDENYLI</sequence>
<dbReference type="RefSeq" id="WP_182669536.1">
    <property type="nucleotide sequence ID" value="NZ_JACHTE010000006.1"/>
</dbReference>
<keyword evidence="6" id="KW-1185">Reference proteome</keyword>
<dbReference type="SUPFAM" id="SSF53098">
    <property type="entry name" value="Ribonuclease H-like"/>
    <property type="match status" value="1"/>
</dbReference>
<dbReference type="GO" id="GO:0005829">
    <property type="term" value="C:cytosol"/>
    <property type="evidence" value="ECO:0007669"/>
    <property type="project" value="TreeGrafter"/>
</dbReference>
<dbReference type="GO" id="GO:0008408">
    <property type="term" value="F:3'-5' exonuclease activity"/>
    <property type="evidence" value="ECO:0007669"/>
    <property type="project" value="TreeGrafter"/>
</dbReference>
<dbReference type="Pfam" id="PF00929">
    <property type="entry name" value="RNase_T"/>
    <property type="match status" value="1"/>
</dbReference>
<keyword evidence="2 5" id="KW-0269">Exonuclease</keyword>
<dbReference type="CDD" id="cd06127">
    <property type="entry name" value="DEDDh"/>
    <property type="match status" value="1"/>
</dbReference>
<dbReference type="Proteomes" id="UP000552587">
    <property type="component" value="Unassembled WGS sequence"/>
</dbReference>
<comment type="caution">
    <text evidence="5">The sequence shown here is derived from an EMBL/GenBank/DDBJ whole genome shotgun (WGS) entry which is preliminary data.</text>
</comment>
<evidence type="ECO:0000256" key="1">
    <source>
        <dbReference type="ARBA" id="ARBA00022722"/>
    </source>
</evidence>
<accession>A0A7W3U4I1</accession>
<feature type="region of interest" description="Disordered" evidence="3">
    <location>
        <begin position="210"/>
        <end position="234"/>
    </location>
</feature>
<dbReference type="Gene3D" id="3.30.420.10">
    <property type="entry name" value="Ribonuclease H-like superfamily/Ribonuclease H"/>
    <property type="match status" value="1"/>
</dbReference>
<protein>
    <submittedName>
        <fullName evidence="5">3'-5' exonuclease</fullName>
    </submittedName>
</protein>
<dbReference type="PANTHER" id="PTHR30231:SF7">
    <property type="entry name" value="BLR4117 PROTEIN"/>
    <property type="match status" value="1"/>
</dbReference>
<organism evidence="5 6">
    <name type="scientific">Marilutibacter penaei</name>
    <dbReference type="NCBI Taxonomy" id="2759900"/>
    <lineage>
        <taxon>Bacteria</taxon>
        <taxon>Pseudomonadati</taxon>
        <taxon>Pseudomonadota</taxon>
        <taxon>Gammaproteobacteria</taxon>
        <taxon>Lysobacterales</taxon>
        <taxon>Lysobacteraceae</taxon>
        <taxon>Marilutibacter</taxon>
    </lineage>
</organism>
<evidence type="ECO:0000313" key="6">
    <source>
        <dbReference type="Proteomes" id="UP000552587"/>
    </source>
</evidence>
<dbReference type="InterPro" id="IPR013520">
    <property type="entry name" value="Ribonucl_H"/>
</dbReference>
<evidence type="ECO:0000256" key="3">
    <source>
        <dbReference type="SAM" id="MobiDB-lite"/>
    </source>
</evidence>
<evidence type="ECO:0000259" key="4">
    <source>
        <dbReference type="SMART" id="SM00479"/>
    </source>
</evidence>
<keyword evidence="1" id="KW-0540">Nuclease</keyword>
<proteinExistence type="predicted"/>
<dbReference type="InterPro" id="IPR036397">
    <property type="entry name" value="RNaseH_sf"/>
</dbReference>
<reference evidence="5 6" key="1">
    <citation type="submission" date="2020-07" db="EMBL/GenBank/DDBJ databases">
        <authorList>
            <person name="Xu S."/>
            <person name="Li A."/>
        </authorList>
    </citation>
    <scope>NUCLEOTIDE SEQUENCE [LARGE SCALE GENOMIC DNA]</scope>
    <source>
        <strain evidence="5 6">SG-8</strain>
    </source>
</reference>